<reference evidence="1" key="1">
    <citation type="journal article" date="2014" name="Front. Microbiol.">
        <title>High frequency of phylogenetically diverse reductive dehalogenase-homologous genes in deep subseafloor sedimentary metagenomes.</title>
        <authorList>
            <person name="Kawai M."/>
            <person name="Futagami T."/>
            <person name="Toyoda A."/>
            <person name="Takaki Y."/>
            <person name="Nishi S."/>
            <person name="Hori S."/>
            <person name="Arai W."/>
            <person name="Tsubouchi T."/>
            <person name="Morono Y."/>
            <person name="Uchiyama I."/>
            <person name="Ito T."/>
            <person name="Fujiyama A."/>
            <person name="Inagaki F."/>
            <person name="Takami H."/>
        </authorList>
    </citation>
    <scope>NUCLEOTIDE SEQUENCE</scope>
    <source>
        <strain evidence="1">Expedition CK06-06</strain>
    </source>
</reference>
<dbReference type="AlphaFoldDB" id="X1BT27"/>
<proteinExistence type="predicted"/>
<evidence type="ECO:0000313" key="1">
    <source>
        <dbReference type="EMBL" id="GAG84297.1"/>
    </source>
</evidence>
<dbReference type="InterPro" id="IPR016163">
    <property type="entry name" value="Ald_DH_C"/>
</dbReference>
<dbReference type="Gene3D" id="3.40.309.10">
    <property type="entry name" value="Aldehyde Dehydrogenase, Chain A, domain 2"/>
    <property type="match status" value="1"/>
</dbReference>
<protein>
    <submittedName>
        <fullName evidence="1">Uncharacterized protein</fullName>
    </submittedName>
</protein>
<dbReference type="GO" id="GO:0016620">
    <property type="term" value="F:oxidoreductase activity, acting on the aldehyde or oxo group of donors, NAD or NADP as acceptor"/>
    <property type="evidence" value="ECO:0007669"/>
    <property type="project" value="InterPro"/>
</dbReference>
<accession>X1BT27</accession>
<name>X1BT27_9ZZZZ</name>
<dbReference type="EMBL" id="BART01012705">
    <property type="protein sequence ID" value="GAG84297.1"/>
    <property type="molecule type" value="Genomic_DNA"/>
</dbReference>
<gene>
    <name evidence="1" type="ORF">S01H4_26366</name>
</gene>
<sequence>MGIFGFPDYPLDKAVERIMFVKQFNAGQICT</sequence>
<organism evidence="1">
    <name type="scientific">marine sediment metagenome</name>
    <dbReference type="NCBI Taxonomy" id="412755"/>
    <lineage>
        <taxon>unclassified sequences</taxon>
        <taxon>metagenomes</taxon>
        <taxon>ecological metagenomes</taxon>
    </lineage>
</organism>
<dbReference type="InterPro" id="IPR016161">
    <property type="entry name" value="Ald_DH/histidinol_DH"/>
</dbReference>
<comment type="caution">
    <text evidence="1">The sequence shown here is derived from an EMBL/GenBank/DDBJ whole genome shotgun (WGS) entry which is preliminary data.</text>
</comment>
<feature type="non-terminal residue" evidence="1">
    <location>
        <position position="31"/>
    </location>
</feature>
<dbReference type="SUPFAM" id="SSF53720">
    <property type="entry name" value="ALDH-like"/>
    <property type="match status" value="1"/>
</dbReference>